<evidence type="ECO:0000256" key="5">
    <source>
        <dbReference type="SAM" id="Phobius"/>
    </source>
</evidence>
<dbReference type="InterPro" id="IPR036259">
    <property type="entry name" value="MFS_trans_sf"/>
</dbReference>
<feature type="domain" description="Major facilitator superfamily (MFS) profile" evidence="6">
    <location>
        <begin position="16"/>
        <end position="482"/>
    </location>
</feature>
<evidence type="ECO:0000259" key="6">
    <source>
        <dbReference type="PROSITE" id="PS50850"/>
    </source>
</evidence>
<dbReference type="SUPFAM" id="SSF103473">
    <property type="entry name" value="MFS general substrate transporter"/>
    <property type="match status" value="1"/>
</dbReference>
<protein>
    <submittedName>
        <fullName evidence="8">Sialin-like</fullName>
    </submittedName>
</protein>
<keyword evidence="2 5" id="KW-0812">Transmembrane</keyword>
<dbReference type="GeneID" id="118406286"/>
<dbReference type="Gene3D" id="1.20.1250.20">
    <property type="entry name" value="MFS general substrate transporter like domains"/>
    <property type="match status" value="2"/>
</dbReference>
<evidence type="ECO:0000256" key="3">
    <source>
        <dbReference type="ARBA" id="ARBA00022989"/>
    </source>
</evidence>
<evidence type="ECO:0000313" key="8">
    <source>
        <dbReference type="RefSeq" id="XP_035662108.1"/>
    </source>
</evidence>
<dbReference type="PROSITE" id="PS50850">
    <property type="entry name" value="MFS"/>
    <property type="match status" value="1"/>
</dbReference>
<feature type="transmembrane region" description="Helical" evidence="5">
    <location>
        <begin position="225"/>
        <end position="250"/>
    </location>
</feature>
<feature type="transmembrane region" description="Helical" evidence="5">
    <location>
        <begin position="367"/>
        <end position="384"/>
    </location>
</feature>
<dbReference type="InterPro" id="IPR011701">
    <property type="entry name" value="MFS"/>
</dbReference>
<feature type="transmembrane region" description="Helical" evidence="5">
    <location>
        <begin position="139"/>
        <end position="160"/>
    </location>
</feature>
<dbReference type="InterPro" id="IPR050382">
    <property type="entry name" value="MFS_Na/Anion_cotransporter"/>
</dbReference>
<sequence>MACTKRVTGCISTRYSLAVLLMGFIIYFFSLRSNFSIIVVAMVKNSANNEVNSSSENECSNVNTTQVIKNFTRENNTAFELHNETRKLWHANSTDYKSQGKFSWDPITQGRIIGAYSYGHVFSQVMGGFLEARFGGKKVLGLSILLSSVLTLLTPAAAFAGEWWLFVVRVAVGFVQGVTYPSIFGILSRWAPPSERGRLLTIVTTGETLGVFVGFTLTARLITLFGWAVTLYITGGAGLVFCFIWCLLAFDSPSVHPTISEVERKYIESNLETTTKRREIPWFKMLTSPHLWVLIYIHCTDGWGFYMMLTCLPLYMDTILNFNLDANGALSAMPYLTLMASRILSSVIIDAIIKLSRFKKVNIRKTSLLALAGVGACLVAVGHVRCDSTAAIAMLCLATVMQGVMVPGFYPSYTELTLGFSGVAFGLSNAVANCAGFIVPLTVGIITDENQTLAAWQKVFYIGAAISVSGSVMALLFLRTDPVSWARDPDEAQVPDEAQDPDEDKLLQPTRDKLIRVFEDGEKEGSCPDLVYETTV</sequence>
<evidence type="ECO:0000256" key="1">
    <source>
        <dbReference type="ARBA" id="ARBA00004141"/>
    </source>
</evidence>
<feature type="transmembrane region" description="Helical" evidence="5">
    <location>
        <begin position="422"/>
        <end position="447"/>
    </location>
</feature>
<evidence type="ECO:0000313" key="7">
    <source>
        <dbReference type="Proteomes" id="UP000001554"/>
    </source>
</evidence>
<evidence type="ECO:0000256" key="2">
    <source>
        <dbReference type="ARBA" id="ARBA00022692"/>
    </source>
</evidence>
<evidence type="ECO:0000256" key="4">
    <source>
        <dbReference type="ARBA" id="ARBA00023136"/>
    </source>
</evidence>
<dbReference type="KEGG" id="bfo:118406286"/>
<dbReference type="GO" id="GO:0022857">
    <property type="term" value="F:transmembrane transporter activity"/>
    <property type="evidence" value="ECO:0000318"/>
    <property type="project" value="GO_Central"/>
</dbReference>
<keyword evidence="7" id="KW-1185">Reference proteome</keyword>
<feature type="transmembrane region" description="Helical" evidence="5">
    <location>
        <begin position="390"/>
        <end position="410"/>
    </location>
</feature>
<feature type="transmembrane region" description="Helical" evidence="5">
    <location>
        <begin position="291"/>
        <end position="315"/>
    </location>
</feature>
<dbReference type="GO" id="GO:0016324">
    <property type="term" value="C:apical plasma membrane"/>
    <property type="evidence" value="ECO:0000318"/>
    <property type="project" value="GO_Central"/>
</dbReference>
<keyword evidence="3 5" id="KW-1133">Transmembrane helix</keyword>
<dbReference type="AlphaFoldDB" id="A0A9J7KJA1"/>
<feature type="transmembrane region" description="Helical" evidence="5">
    <location>
        <begin position="335"/>
        <end position="355"/>
    </location>
</feature>
<dbReference type="Pfam" id="PF07690">
    <property type="entry name" value="MFS_1"/>
    <property type="match status" value="1"/>
</dbReference>
<feature type="transmembrane region" description="Helical" evidence="5">
    <location>
        <begin position="166"/>
        <end position="187"/>
    </location>
</feature>
<gene>
    <name evidence="8" type="primary">LOC118406286</name>
</gene>
<reference evidence="8" key="2">
    <citation type="submission" date="2025-08" db="UniProtKB">
        <authorList>
            <consortium name="RefSeq"/>
        </authorList>
    </citation>
    <scope>IDENTIFICATION</scope>
    <source>
        <strain evidence="8">S238N-H82</strain>
        <tissue evidence="8">Testes</tissue>
    </source>
</reference>
<dbReference type="PANTHER" id="PTHR11662">
    <property type="entry name" value="SOLUTE CARRIER FAMILY 17"/>
    <property type="match status" value="1"/>
</dbReference>
<dbReference type="OMA" id="MALYSEN"/>
<proteinExistence type="predicted"/>
<dbReference type="PANTHER" id="PTHR11662:SF454">
    <property type="entry name" value="SIALIN-LIKE"/>
    <property type="match status" value="1"/>
</dbReference>
<dbReference type="OrthoDB" id="2985014at2759"/>
<organism evidence="7 8">
    <name type="scientific">Branchiostoma floridae</name>
    <name type="common">Florida lancelet</name>
    <name type="synonym">Amphioxus</name>
    <dbReference type="NCBI Taxonomy" id="7739"/>
    <lineage>
        <taxon>Eukaryota</taxon>
        <taxon>Metazoa</taxon>
        <taxon>Chordata</taxon>
        <taxon>Cephalochordata</taxon>
        <taxon>Leptocardii</taxon>
        <taxon>Amphioxiformes</taxon>
        <taxon>Branchiostomatidae</taxon>
        <taxon>Branchiostoma</taxon>
    </lineage>
</organism>
<feature type="transmembrane region" description="Helical" evidence="5">
    <location>
        <begin position="199"/>
        <end position="219"/>
    </location>
</feature>
<comment type="subcellular location">
    <subcellularLocation>
        <location evidence="1">Membrane</location>
        <topology evidence="1">Multi-pass membrane protein</topology>
    </subcellularLocation>
</comment>
<dbReference type="FunFam" id="1.20.1250.20:FF:000725">
    <property type="entry name" value="Uncharacterized protein"/>
    <property type="match status" value="1"/>
</dbReference>
<feature type="transmembrane region" description="Helical" evidence="5">
    <location>
        <begin position="15"/>
        <end position="43"/>
    </location>
</feature>
<dbReference type="InterPro" id="IPR020846">
    <property type="entry name" value="MFS_dom"/>
</dbReference>
<feature type="transmembrane region" description="Helical" evidence="5">
    <location>
        <begin position="459"/>
        <end position="478"/>
    </location>
</feature>
<dbReference type="RefSeq" id="XP_035662108.1">
    <property type="nucleotide sequence ID" value="XM_035806215.1"/>
</dbReference>
<reference evidence="7" key="1">
    <citation type="journal article" date="2020" name="Nat. Ecol. Evol.">
        <title>Deeply conserved synteny resolves early events in vertebrate evolution.</title>
        <authorList>
            <person name="Simakov O."/>
            <person name="Marletaz F."/>
            <person name="Yue J.X."/>
            <person name="O'Connell B."/>
            <person name="Jenkins J."/>
            <person name="Brandt A."/>
            <person name="Calef R."/>
            <person name="Tung C.H."/>
            <person name="Huang T.K."/>
            <person name="Schmutz J."/>
            <person name="Satoh N."/>
            <person name="Yu J.K."/>
            <person name="Putnam N.H."/>
            <person name="Green R.E."/>
            <person name="Rokhsar D.S."/>
        </authorList>
    </citation>
    <scope>NUCLEOTIDE SEQUENCE [LARGE SCALE GENOMIC DNA]</scope>
    <source>
        <strain evidence="7">S238N-H82</strain>
    </source>
</reference>
<keyword evidence="4 5" id="KW-0472">Membrane</keyword>
<name>A0A9J7KJA1_BRAFL</name>
<accession>A0A9J7KJA1</accession>
<dbReference type="Proteomes" id="UP000001554">
    <property type="component" value="Chromosome 19"/>
</dbReference>